<feature type="domain" description="Insulin-like" evidence="9">
    <location>
        <begin position="30"/>
        <end position="155"/>
    </location>
</feature>
<protein>
    <submittedName>
        <fullName evidence="10">Relaxin</fullName>
    </submittedName>
</protein>
<dbReference type="SUPFAM" id="SSF56994">
    <property type="entry name" value="Insulin-like"/>
    <property type="match status" value="1"/>
</dbReference>
<dbReference type="Gene3D" id="1.10.100.10">
    <property type="entry name" value="Insulin-like"/>
    <property type="match status" value="1"/>
</dbReference>
<comment type="similarity">
    <text evidence="2 7">Belongs to the insulin family.</text>
</comment>
<gene>
    <name evidence="10" type="primary">rlx</name>
</gene>
<dbReference type="SMART" id="SM00078">
    <property type="entry name" value="IlGF"/>
    <property type="match status" value="1"/>
</dbReference>
<dbReference type="PROSITE" id="PS00262">
    <property type="entry name" value="INSULIN"/>
    <property type="match status" value="1"/>
</dbReference>
<dbReference type="GO" id="GO:0005576">
    <property type="term" value="C:extracellular region"/>
    <property type="evidence" value="ECO:0007669"/>
    <property type="project" value="UniProtKB-SubCell"/>
</dbReference>
<dbReference type="CDD" id="cd04365">
    <property type="entry name" value="IlGF_relaxin_like"/>
    <property type="match status" value="1"/>
</dbReference>
<evidence type="ECO:0000256" key="2">
    <source>
        <dbReference type="ARBA" id="ARBA00009034"/>
    </source>
</evidence>
<keyword evidence="4 7" id="KW-0964">Secreted</keyword>
<feature type="signal peptide" evidence="8">
    <location>
        <begin position="1"/>
        <end position="20"/>
    </location>
</feature>
<evidence type="ECO:0000256" key="5">
    <source>
        <dbReference type="ARBA" id="ARBA00022702"/>
    </source>
</evidence>
<dbReference type="PANTHER" id="PTHR20968">
    <property type="entry name" value="ILGF DOMAIN-CONTAINING PROTEIN"/>
    <property type="match status" value="1"/>
</dbReference>
<dbReference type="EMBL" id="AJ298874">
    <property type="protein sequence ID" value="CAC16108.1"/>
    <property type="molecule type" value="mRNA"/>
</dbReference>
<dbReference type="InterPro" id="IPR022353">
    <property type="entry name" value="Insulin_CS"/>
</dbReference>
<evidence type="ECO:0000256" key="7">
    <source>
        <dbReference type="RuleBase" id="RU000406"/>
    </source>
</evidence>
<keyword evidence="5" id="KW-0372">Hormone</keyword>
<organism evidence="10">
    <name type="scientific">Pelophylax lessonae</name>
    <name type="common">Pool frog</name>
    <name type="synonym">Rana lessonae</name>
    <dbReference type="NCBI Taxonomy" id="45623"/>
    <lineage>
        <taxon>Eukaryota</taxon>
        <taxon>Metazoa</taxon>
        <taxon>Chordata</taxon>
        <taxon>Craniata</taxon>
        <taxon>Vertebrata</taxon>
        <taxon>Euteleostomi</taxon>
        <taxon>Amphibia</taxon>
        <taxon>Batrachia</taxon>
        <taxon>Anura</taxon>
        <taxon>Neobatrachia</taxon>
        <taxon>Ranoidea</taxon>
        <taxon>Ranidae</taxon>
        <taxon>Pelophylax</taxon>
    </lineage>
</organism>
<evidence type="ECO:0000313" key="10">
    <source>
        <dbReference type="EMBL" id="CAC16108.1"/>
    </source>
</evidence>
<dbReference type="GO" id="GO:0001664">
    <property type="term" value="F:G protein-coupled receptor binding"/>
    <property type="evidence" value="ECO:0007669"/>
    <property type="project" value="TreeGrafter"/>
</dbReference>
<dbReference type="Pfam" id="PF00049">
    <property type="entry name" value="Insulin"/>
    <property type="match status" value="1"/>
</dbReference>
<dbReference type="InterPro" id="IPR016179">
    <property type="entry name" value="Insulin-like"/>
</dbReference>
<dbReference type="GO" id="GO:0005179">
    <property type="term" value="F:hormone activity"/>
    <property type="evidence" value="ECO:0007669"/>
    <property type="project" value="UniProtKB-KW"/>
</dbReference>
<dbReference type="InterPro" id="IPR051777">
    <property type="entry name" value="Insulin-like_neuro_ligands"/>
</dbReference>
<evidence type="ECO:0000256" key="6">
    <source>
        <dbReference type="ARBA" id="ARBA00023157"/>
    </source>
</evidence>
<dbReference type="PANTHER" id="PTHR20968:SF2">
    <property type="entry name" value="INSULIN-LIKE PEPTIDE INSL5"/>
    <property type="match status" value="1"/>
</dbReference>
<keyword evidence="8" id="KW-0732">Signal</keyword>
<dbReference type="GO" id="GO:2000253">
    <property type="term" value="P:positive regulation of feeding behavior"/>
    <property type="evidence" value="ECO:0007669"/>
    <property type="project" value="TreeGrafter"/>
</dbReference>
<evidence type="ECO:0000256" key="8">
    <source>
        <dbReference type="SAM" id="SignalP"/>
    </source>
</evidence>
<evidence type="ECO:0000259" key="9">
    <source>
        <dbReference type="SMART" id="SM00078"/>
    </source>
</evidence>
<reference evidence="10" key="1">
    <citation type="journal article" date="2001" name="Endocrinology">
        <title>Isolation and characterization of a novel member of the relaxin/insulin family from the testis of the frog Rana esculenta.</title>
        <authorList>
            <person name="de Rienzo G."/>
            <person name="Aniello F."/>
            <person name="Branno M."/>
            <person name="Minucci S."/>
        </authorList>
    </citation>
    <scope>NUCLEOTIDE SEQUENCE</scope>
    <source>
        <tissue evidence="10">Testis</tissue>
    </source>
</reference>
<dbReference type="InterPro" id="IPR036438">
    <property type="entry name" value="Insulin-like_sf"/>
</dbReference>
<dbReference type="AlphaFoldDB" id="Q9DEP8"/>
<sequence>MSLHFCLFALLLTLAIPVWCQGMDVSDVGIRLCGRDFIRTVVMSCGGSRWKRYSPEPGQERSNPNRDFLDWLNRASLEDPDRLNSLYAESHMAPNPPFSSLQKDDPTMEQLHGALYDPLVTEEQQGVGLRMKRSAGPALSCCQRGCTKNELMKFC</sequence>
<comment type="subunit">
    <text evidence="3">Heterodimer of a B chain and an A chain linked by two disulfide bonds.</text>
</comment>
<name>Q9DEP8_PELLE</name>
<feature type="chain" id="PRO_5004325964" evidence="8">
    <location>
        <begin position="21"/>
        <end position="155"/>
    </location>
</feature>
<evidence type="ECO:0000256" key="4">
    <source>
        <dbReference type="ARBA" id="ARBA00022525"/>
    </source>
</evidence>
<evidence type="ECO:0000256" key="1">
    <source>
        <dbReference type="ARBA" id="ARBA00004613"/>
    </source>
</evidence>
<keyword evidence="6" id="KW-1015">Disulfide bond</keyword>
<comment type="subcellular location">
    <subcellularLocation>
        <location evidence="1 7">Secreted</location>
    </subcellularLocation>
</comment>
<accession>Q9DEP8</accession>
<evidence type="ECO:0000256" key="3">
    <source>
        <dbReference type="ARBA" id="ARBA00011207"/>
    </source>
</evidence>
<proteinExistence type="evidence at transcript level"/>